<dbReference type="SMR" id="A0A3Q2GT36"/>
<dbReference type="Bgee" id="ENSECAG00000011524">
    <property type="expression patterns" value="Expressed in gluteus medius and 23 other cell types or tissues"/>
</dbReference>
<dbReference type="SUPFAM" id="SSF101278">
    <property type="entry name" value="N-terminal domain of adenylylcyclase associated protein, CAP"/>
    <property type="match status" value="1"/>
</dbReference>
<proteinExistence type="inferred from homology"/>
<dbReference type="GO" id="GO:0003779">
    <property type="term" value="F:actin binding"/>
    <property type="evidence" value="ECO:0000318"/>
    <property type="project" value="GO_Central"/>
</dbReference>
<feature type="compositionally biased region" description="Pro residues" evidence="5">
    <location>
        <begin position="310"/>
        <end position="320"/>
    </location>
</feature>
<reference evidence="7" key="3">
    <citation type="submission" date="2025-09" db="UniProtKB">
        <authorList>
            <consortium name="Ensembl"/>
        </authorList>
    </citation>
    <scope>IDENTIFICATION</scope>
    <source>
        <strain evidence="7">Thoroughbred</strain>
    </source>
</reference>
<dbReference type="SUPFAM" id="SSF69340">
    <property type="entry name" value="C-terminal domain of adenylylcyclase associated protein"/>
    <property type="match status" value="1"/>
</dbReference>
<evidence type="ECO:0000313" key="7">
    <source>
        <dbReference type="Ensembl" id="ENSECAP00000023418.1"/>
    </source>
</evidence>
<reference evidence="7" key="2">
    <citation type="submission" date="2025-08" db="UniProtKB">
        <authorList>
            <consortium name="Ensembl"/>
        </authorList>
    </citation>
    <scope>IDENTIFICATION</scope>
    <source>
        <strain evidence="7">Thoroughbred</strain>
    </source>
</reference>
<dbReference type="PROSITE" id="PS01089">
    <property type="entry name" value="CAP_2"/>
    <property type="match status" value="1"/>
</dbReference>
<dbReference type="GO" id="GO:0007015">
    <property type="term" value="P:actin filament organization"/>
    <property type="evidence" value="ECO:0000318"/>
    <property type="project" value="GO_Central"/>
</dbReference>
<feature type="region of interest" description="Disordered" evidence="5">
    <location>
        <begin position="220"/>
        <end position="261"/>
    </location>
</feature>
<dbReference type="InParanoid" id="A0A3Q2GT36"/>
<dbReference type="FunFam" id="1.25.40.330:FF:000001">
    <property type="entry name" value="Adenylyl cyclase-associated protein"/>
    <property type="match status" value="1"/>
</dbReference>
<dbReference type="Pfam" id="PF21938">
    <property type="entry name" value="CAP_N"/>
    <property type="match status" value="1"/>
</dbReference>
<dbReference type="Pfam" id="PF08603">
    <property type="entry name" value="CAP_C"/>
    <property type="match status" value="1"/>
</dbReference>
<dbReference type="GO" id="GO:0008179">
    <property type="term" value="F:adenylate cyclase binding"/>
    <property type="evidence" value="ECO:0000318"/>
    <property type="project" value="GO_Central"/>
</dbReference>
<evidence type="ECO:0000256" key="5">
    <source>
        <dbReference type="SAM" id="MobiDB-lite"/>
    </source>
</evidence>
<evidence type="ECO:0000256" key="2">
    <source>
        <dbReference type="ARBA" id="ARBA00007659"/>
    </source>
</evidence>
<comment type="subcellular location">
    <subcellularLocation>
        <location evidence="1">Cell membrane</location>
        <topology evidence="1">Peripheral membrane protein</topology>
    </subcellularLocation>
</comment>
<dbReference type="InterPro" id="IPR028417">
    <property type="entry name" value="CAP_CS_C"/>
</dbReference>
<dbReference type="Gene3D" id="2.160.20.70">
    <property type="match status" value="1"/>
</dbReference>
<dbReference type="PROSITE" id="PS01088">
    <property type="entry name" value="CAP_1"/>
    <property type="match status" value="1"/>
</dbReference>
<dbReference type="GeneTree" id="ENSGT00390000017955"/>
<sequence>MAEMQGLMERLERVVGRLELLSAESHRPPGDCGEINGVNGGVAPSVEAFDKLMNSMVTEFLKKSRILAGDVETHAEMVHSAFQAQRAFLLMASQYQQPQENDVAALLKPISEKIQEIQTFRERNRGSKMFNHLSAVSESIPALGWIAVADRAFTLCGLSESCGMLQSFVIHCCLPDSDLRHVDWVKSYLNIWSELQTYIKEHHTTGLTWSKTGPVASTASALSVLSPGPGLPPPPPPPPPPGPPPLFENEGRKEQSSPSRSALFAQLNQGAAITKGLRHVRDDQKTYKNPSLRAQGGQTPSPTKSHAPGPKSPQSPPPQKHAPVFELEGKKWRVEYQEDRNDLVIPQTELKQVAYIFNCNKSTLQMKGKINSIIIDNCKKFGLVFDNVVGIVEVINSKDIQMQVMGKVPTISINKTEGCHIYLSEDALDCAIVSAKSSEMNVLIPQDGDYREFPVPEQFKTAWDGSKLVTEPAEIMA</sequence>
<gene>
    <name evidence="7 9" type="primary">CAP2</name>
</gene>
<dbReference type="PROSITE" id="PS51329">
    <property type="entry name" value="C_CAP_COFACTOR_C"/>
    <property type="match status" value="1"/>
</dbReference>
<dbReference type="PANTHER" id="PTHR10652">
    <property type="entry name" value="ADENYLYL CYCLASE-ASSOCIATED PROTEIN"/>
    <property type="match status" value="1"/>
</dbReference>
<comment type="similarity">
    <text evidence="2">Belongs to the CAP family.</text>
</comment>
<reference evidence="7 8" key="1">
    <citation type="journal article" date="2009" name="Science">
        <title>Genome sequence, comparative analysis, and population genetics of the domestic horse.</title>
        <authorList>
            <consortium name="Broad Institute Genome Sequencing Platform"/>
            <consortium name="Broad Institute Whole Genome Assembly Team"/>
            <person name="Wade C.M."/>
            <person name="Giulotto E."/>
            <person name="Sigurdsson S."/>
            <person name="Zoli M."/>
            <person name="Gnerre S."/>
            <person name="Imsland F."/>
            <person name="Lear T.L."/>
            <person name="Adelson D.L."/>
            <person name="Bailey E."/>
            <person name="Bellone R.R."/>
            <person name="Bloecker H."/>
            <person name="Distl O."/>
            <person name="Edgar R.C."/>
            <person name="Garber M."/>
            <person name="Leeb T."/>
            <person name="Mauceli E."/>
            <person name="MacLeod J.N."/>
            <person name="Penedo M.C.T."/>
            <person name="Raison J.M."/>
            <person name="Sharpe T."/>
            <person name="Vogel J."/>
            <person name="Andersson L."/>
            <person name="Antczak D.F."/>
            <person name="Biagi T."/>
            <person name="Binns M.M."/>
            <person name="Chowdhary B.P."/>
            <person name="Coleman S.J."/>
            <person name="Della Valle G."/>
            <person name="Fryc S."/>
            <person name="Guerin G."/>
            <person name="Hasegawa T."/>
            <person name="Hill E.W."/>
            <person name="Jurka J."/>
            <person name="Kiialainen A."/>
            <person name="Lindgren G."/>
            <person name="Liu J."/>
            <person name="Magnani E."/>
            <person name="Mickelson J.R."/>
            <person name="Murray J."/>
            <person name="Nergadze S.G."/>
            <person name="Onofrio R."/>
            <person name="Pedroni S."/>
            <person name="Piras M.F."/>
            <person name="Raudsepp T."/>
            <person name="Rocchi M."/>
            <person name="Roeed K.H."/>
            <person name="Ryder O.A."/>
            <person name="Searle S."/>
            <person name="Skow L."/>
            <person name="Swinburne J.E."/>
            <person name="Syvaenen A.C."/>
            <person name="Tozaki T."/>
            <person name="Valberg S.J."/>
            <person name="Vaudin M."/>
            <person name="White J.R."/>
            <person name="Zody M.C."/>
            <person name="Lander E.S."/>
            <person name="Lindblad-Toh K."/>
        </authorList>
    </citation>
    <scope>NUCLEOTIDE SEQUENCE [LARGE SCALE GENOMIC DNA]</scope>
    <source>
        <strain evidence="7 8">Thoroughbred</strain>
    </source>
</reference>
<dbReference type="InterPro" id="IPR006599">
    <property type="entry name" value="CARP_motif"/>
</dbReference>
<evidence type="ECO:0000259" key="6">
    <source>
        <dbReference type="PROSITE" id="PS51329"/>
    </source>
</evidence>
<dbReference type="InterPro" id="IPR013912">
    <property type="entry name" value="Adenylate_cyclase-assoc_CAP_C"/>
</dbReference>
<protein>
    <submittedName>
        <fullName evidence="7">Cyclase associated actin cytoskeleton regulatory protein 2</fullName>
    </submittedName>
</protein>
<dbReference type="Ensembl" id="ENSECAT00000064819.3">
    <property type="protein sequence ID" value="ENSECAP00000023418.1"/>
    <property type="gene ID" value="ENSECAG00000056344.1"/>
</dbReference>
<dbReference type="FunCoup" id="A0A3Q2GT36">
    <property type="interactions" value="768"/>
</dbReference>
<dbReference type="AlphaFoldDB" id="A0A3Q2GT36"/>
<dbReference type="InterPro" id="IPR017901">
    <property type="entry name" value="C-CAP_CF_C-like"/>
</dbReference>
<dbReference type="VGNC" id="VGNC:16035">
    <property type="gene designation" value="CAP2"/>
</dbReference>
<name>A0A3Q2GT36_HORSE</name>
<feature type="compositionally biased region" description="Pro residues" evidence="5">
    <location>
        <begin position="229"/>
        <end position="246"/>
    </location>
</feature>
<dbReference type="GO" id="GO:0005886">
    <property type="term" value="C:plasma membrane"/>
    <property type="evidence" value="ECO:0007669"/>
    <property type="project" value="UniProtKB-SubCell"/>
</dbReference>
<evidence type="ECO:0000256" key="4">
    <source>
        <dbReference type="ARBA" id="ARBA00023136"/>
    </source>
</evidence>
<dbReference type="InterPro" id="IPR016098">
    <property type="entry name" value="CAP/MinC_C"/>
</dbReference>
<organism evidence="7 8">
    <name type="scientific">Equus caballus</name>
    <name type="common">Horse</name>
    <dbReference type="NCBI Taxonomy" id="9796"/>
    <lineage>
        <taxon>Eukaryota</taxon>
        <taxon>Metazoa</taxon>
        <taxon>Chordata</taxon>
        <taxon>Craniata</taxon>
        <taxon>Vertebrata</taxon>
        <taxon>Euteleostomi</taxon>
        <taxon>Mammalia</taxon>
        <taxon>Eutheria</taxon>
        <taxon>Laurasiatheria</taxon>
        <taxon>Perissodactyla</taxon>
        <taxon>Equidae</taxon>
        <taxon>Equus</taxon>
    </lineage>
</organism>
<dbReference type="InterPro" id="IPR036223">
    <property type="entry name" value="CAP_C_sf"/>
</dbReference>
<feature type="region of interest" description="Disordered" evidence="5">
    <location>
        <begin position="273"/>
        <end position="323"/>
    </location>
</feature>
<keyword evidence="3" id="KW-1003">Cell membrane</keyword>
<dbReference type="PANTHER" id="PTHR10652:SF2">
    <property type="entry name" value="ADENYLYL CYCLASE-ASSOCIATED PROTEIN 2"/>
    <property type="match status" value="1"/>
</dbReference>
<dbReference type="InterPro" id="IPR018106">
    <property type="entry name" value="CAP_CS_N"/>
</dbReference>
<keyword evidence="8" id="KW-1185">Reference proteome</keyword>
<feature type="domain" description="C-CAP/cofactor C-like" evidence="6">
    <location>
        <begin position="317"/>
        <end position="455"/>
    </location>
</feature>
<dbReference type="GO" id="GO:0005737">
    <property type="term" value="C:cytoplasm"/>
    <property type="evidence" value="ECO:0000318"/>
    <property type="project" value="GO_Central"/>
</dbReference>
<dbReference type="FunFam" id="2.160.20.70:FF:000001">
    <property type="entry name" value="Adenylyl cyclase-associated protein"/>
    <property type="match status" value="1"/>
</dbReference>
<dbReference type="InterPro" id="IPR053950">
    <property type="entry name" value="CAP_N"/>
</dbReference>
<dbReference type="InterPro" id="IPR001837">
    <property type="entry name" value="Adenylate_cyclase-assoc_CAP"/>
</dbReference>
<evidence type="ECO:0000256" key="3">
    <source>
        <dbReference type="ARBA" id="ARBA00022475"/>
    </source>
</evidence>
<dbReference type="InterPro" id="IPR036222">
    <property type="entry name" value="CAP_N_sf"/>
</dbReference>
<accession>A0A3Q2GT36</accession>
<dbReference type="OMA" id="PISDHIH"/>
<evidence type="ECO:0000313" key="8">
    <source>
        <dbReference type="Proteomes" id="UP000002281"/>
    </source>
</evidence>
<keyword evidence="4" id="KW-0472">Membrane</keyword>
<dbReference type="GO" id="GO:0000902">
    <property type="term" value="P:cell morphogenesis"/>
    <property type="evidence" value="ECO:0000318"/>
    <property type="project" value="GO_Central"/>
</dbReference>
<dbReference type="Gene3D" id="1.25.40.330">
    <property type="entry name" value="Adenylate cyclase-associated CAP, N-terminal domain"/>
    <property type="match status" value="1"/>
</dbReference>
<dbReference type="GO" id="GO:0019933">
    <property type="term" value="P:cAMP-mediated signaling"/>
    <property type="evidence" value="ECO:0000318"/>
    <property type="project" value="GO_Central"/>
</dbReference>
<dbReference type="SMART" id="SM00673">
    <property type="entry name" value="CARP"/>
    <property type="match status" value="2"/>
</dbReference>
<dbReference type="Proteomes" id="UP000002281">
    <property type="component" value="Chromosome 20"/>
</dbReference>
<evidence type="ECO:0000256" key="1">
    <source>
        <dbReference type="ARBA" id="ARBA00004202"/>
    </source>
</evidence>
<evidence type="ECO:0000313" key="9">
    <source>
        <dbReference type="VGNC" id="VGNC:16035"/>
    </source>
</evidence>